<sequence>MDNSGRRVADSFWDLRDDAYDHPERWSGVTAEALFQRLAECVEEAEDSGNPIDWRREVTERLTAWRAGVGS</sequence>
<reference evidence="1 2" key="1">
    <citation type="submission" date="2017-06" db="EMBL/GenBank/DDBJ databases">
        <title>Complete Genome Sequence of the Soil Carbazole-Degrading Bacterium Nocardioides aromaticivorans IC177.</title>
        <authorList>
            <person name="Vejarano F."/>
            <person name="Suzuki-Minakuchi C."/>
            <person name="Ohtsubo Y."/>
            <person name="Tsuda M."/>
            <person name="Okada K."/>
            <person name="Nojiri H."/>
        </authorList>
    </citation>
    <scope>NUCLEOTIDE SEQUENCE [LARGE SCALE GENOMIC DNA]</scope>
    <source>
        <strain evidence="1 2">IC177</strain>
    </source>
</reference>
<dbReference type="Proteomes" id="UP000662818">
    <property type="component" value="Chromosome"/>
</dbReference>
<keyword evidence="2" id="KW-1185">Reference proteome</keyword>
<gene>
    <name evidence="1" type="ORF">CFH99_15080</name>
</gene>
<dbReference type="RefSeq" id="WP_207006074.1">
    <property type="nucleotide sequence ID" value="NZ_CP022295.1"/>
</dbReference>
<evidence type="ECO:0000313" key="1">
    <source>
        <dbReference type="EMBL" id="QSR26952.1"/>
    </source>
</evidence>
<evidence type="ECO:0000313" key="2">
    <source>
        <dbReference type="Proteomes" id="UP000662818"/>
    </source>
</evidence>
<protein>
    <submittedName>
        <fullName evidence="1">Uncharacterized protein</fullName>
    </submittedName>
</protein>
<proteinExistence type="predicted"/>
<name>A0ABX7PME5_9ACTN</name>
<organism evidence="1 2">
    <name type="scientific">Nocardioides aromaticivorans</name>
    <dbReference type="NCBI Taxonomy" id="200618"/>
    <lineage>
        <taxon>Bacteria</taxon>
        <taxon>Bacillati</taxon>
        <taxon>Actinomycetota</taxon>
        <taxon>Actinomycetes</taxon>
        <taxon>Propionibacteriales</taxon>
        <taxon>Nocardioidaceae</taxon>
        <taxon>Nocardioides</taxon>
    </lineage>
</organism>
<accession>A0ABX7PME5</accession>
<dbReference type="EMBL" id="CP022295">
    <property type="protein sequence ID" value="QSR26952.1"/>
    <property type="molecule type" value="Genomic_DNA"/>
</dbReference>